<comment type="catalytic activity">
    <reaction evidence="10">
        <text>3 propionate 3-nitronate + 3 O2 + H2O = 3 3-oxopropanoate + 2 nitrate + nitrite + H2O2 + 3 H(+)</text>
        <dbReference type="Rhea" id="RHEA:57332"/>
        <dbReference type="ChEBI" id="CHEBI:15377"/>
        <dbReference type="ChEBI" id="CHEBI:15378"/>
        <dbReference type="ChEBI" id="CHEBI:15379"/>
        <dbReference type="ChEBI" id="CHEBI:16240"/>
        <dbReference type="ChEBI" id="CHEBI:16301"/>
        <dbReference type="ChEBI" id="CHEBI:17632"/>
        <dbReference type="ChEBI" id="CHEBI:33190"/>
        <dbReference type="ChEBI" id="CHEBI:136067"/>
    </reaction>
</comment>
<dbReference type="PANTHER" id="PTHR42747:SF3">
    <property type="entry name" value="NITRONATE MONOOXYGENASE-RELATED"/>
    <property type="match status" value="1"/>
</dbReference>
<keyword evidence="5" id="KW-0288">FMN</keyword>
<evidence type="ECO:0000256" key="9">
    <source>
        <dbReference type="ARBA" id="ARBA00031155"/>
    </source>
</evidence>
<name>A0A923KKM4_9BURK</name>
<evidence type="ECO:0000313" key="13">
    <source>
        <dbReference type="Proteomes" id="UP000634011"/>
    </source>
</evidence>
<evidence type="ECO:0000256" key="5">
    <source>
        <dbReference type="ARBA" id="ARBA00022643"/>
    </source>
</evidence>
<comment type="similarity">
    <text evidence="2">Belongs to the nitronate monooxygenase family. NMO class I subfamily.</text>
</comment>
<dbReference type="EMBL" id="JACOFV010000006">
    <property type="protein sequence ID" value="MBC3862080.1"/>
    <property type="molecule type" value="Genomic_DNA"/>
</dbReference>
<organism evidence="12 13">
    <name type="scientific">Undibacterium jejuense</name>
    <dbReference type="NCBI Taxonomy" id="1344949"/>
    <lineage>
        <taxon>Bacteria</taxon>
        <taxon>Pseudomonadati</taxon>
        <taxon>Pseudomonadota</taxon>
        <taxon>Betaproteobacteria</taxon>
        <taxon>Burkholderiales</taxon>
        <taxon>Oxalobacteraceae</taxon>
        <taxon>Undibacterium</taxon>
    </lineage>
</organism>
<reference evidence="12" key="1">
    <citation type="submission" date="2020-08" db="EMBL/GenBank/DDBJ databases">
        <title>Novel species isolated from subtropical streams in China.</title>
        <authorList>
            <person name="Lu H."/>
        </authorList>
    </citation>
    <scope>NUCLEOTIDE SEQUENCE</scope>
    <source>
        <strain evidence="12">KACC 12607</strain>
    </source>
</reference>
<dbReference type="PANTHER" id="PTHR42747">
    <property type="entry name" value="NITRONATE MONOOXYGENASE-RELATED"/>
    <property type="match status" value="1"/>
</dbReference>
<gene>
    <name evidence="12" type="ORF">H8K32_08230</name>
</gene>
<comment type="cofactor">
    <cofactor evidence="1">
        <name>FMN</name>
        <dbReference type="ChEBI" id="CHEBI:58210"/>
    </cofactor>
</comment>
<evidence type="ECO:0000256" key="8">
    <source>
        <dbReference type="ARBA" id="ARBA00023033"/>
    </source>
</evidence>
<dbReference type="FunFam" id="3.20.20.70:FF:000154">
    <property type="entry name" value="Probable nitronate monooxygenase"/>
    <property type="match status" value="1"/>
</dbReference>
<evidence type="ECO:0000256" key="6">
    <source>
        <dbReference type="ARBA" id="ARBA00022741"/>
    </source>
</evidence>
<keyword evidence="4" id="KW-0285">Flavoprotein</keyword>
<evidence type="ECO:0000313" key="12">
    <source>
        <dbReference type="EMBL" id="MBC3862080.1"/>
    </source>
</evidence>
<dbReference type="SUPFAM" id="SSF51412">
    <property type="entry name" value="Inosine monophosphate dehydrogenase (IMPDH)"/>
    <property type="match status" value="1"/>
</dbReference>
<dbReference type="GO" id="GO:0000166">
    <property type="term" value="F:nucleotide binding"/>
    <property type="evidence" value="ECO:0007669"/>
    <property type="project" value="UniProtKB-KW"/>
</dbReference>
<dbReference type="RefSeq" id="WP_186911998.1">
    <property type="nucleotide sequence ID" value="NZ_JACOFV010000006.1"/>
</dbReference>
<proteinExistence type="inferred from homology"/>
<dbReference type="Pfam" id="PF03060">
    <property type="entry name" value="NMO"/>
    <property type="match status" value="1"/>
</dbReference>
<dbReference type="GO" id="GO:0009636">
    <property type="term" value="P:response to toxic substance"/>
    <property type="evidence" value="ECO:0007669"/>
    <property type="project" value="UniProtKB-KW"/>
</dbReference>
<dbReference type="GO" id="GO:0018580">
    <property type="term" value="F:nitronate monooxygenase activity"/>
    <property type="evidence" value="ECO:0007669"/>
    <property type="project" value="InterPro"/>
</dbReference>
<evidence type="ECO:0000256" key="1">
    <source>
        <dbReference type="ARBA" id="ARBA00001917"/>
    </source>
</evidence>
<accession>A0A923KKM4</accession>
<evidence type="ECO:0000256" key="10">
    <source>
        <dbReference type="ARBA" id="ARBA00049401"/>
    </source>
</evidence>
<dbReference type="InterPro" id="IPR013785">
    <property type="entry name" value="Aldolase_TIM"/>
</dbReference>
<keyword evidence="13" id="KW-1185">Reference proteome</keyword>
<keyword evidence="8 12" id="KW-0503">Monooxygenase</keyword>
<evidence type="ECO:0000256" key="11">
    <source>
        <dbReference type="ARBA" id="ARBA00067136"/>
    </source>
</evidence>
<protein>
    <recommendedName>
        <fullName evidence="11">Nitronate monooxygenase</fullName>
    </recommendedName>
    <alternativeName>
        <fullName evidence="9">Propionate 3-nitronate monooxygenase</fullName>
    </alternativeName>
</protein>
<keyword evidence="7" id="KW-0560">Oxidoreductase</keyword>
<evidence type="ECO:0000256" key="7">
    <source>
        <dbReference type="ARBA" id="ARBA00023002"/>
    </source>
</evidence>
<evidence type="ECO:0000256" key="4">
    <source>
        <dbReference type="ARBA" id="ARBA00022630"/>
    </source>
</evidence>
<dbReference type="Proteomes" id="UP000634011">
    <property type="component" value="Unassembled WGS sequence"/>
</dbReference>
<dbReference type="InterPro" id="IPR004136">
    <property type="entry name" value="NMO"/>
</dbReference>
<keyword evidence="3" id="KW-0216">Detoxification</keyword>
<sequence length="351" mass="37409">MLTLRDLFPHPIIQGPMAGGASTPALVAAVSNAGGLGSLACGMLSPEAMLDQAWQIRQATDKPFAMNLFVQQTPSPSAEEVQHACDLLQPVWSSLGWDQLPVPSKWCENFDEQFEALLSAAPAVASFTFGILKREQLQRLHEAGMSVIGTATHLAEAQAWQELGADAVCVSGIEAGGHRGTFIGRQEDAKLSTMELLAQVVPQLRIPVIAAGNIVTGEDVTAALAKGAQAVQMGTAFLVTHESGIHPAYKEKLLAATADTTRQTRAITGRFARGLDNQFMQVMATVADQVPAYPVQNALTAAIRAAAGKSNNPEWMSMWCGQGIARAKAMSATELMRDLVKHLTLDKSLKN</sequence>
<dbReference type="Gene3D" id="3.20.20.70">
    <property type="entry name" value="Aldolase class I"/>
    <property type="match status" value="1"/>
</dbReference>
<dbReference type="CDD" id="cd04730">
    <property type="entry name" value="NPD_like"/>
    <property type="match status" value="1"/>
</dbReference>
<evidence type="ECO:0000256" key="2">
    <source>
        <dbReference type="ARBA" id="ARBA00009881"/>
    </source>
</evidence>
<comment type="caution">
    <text evidence="12">The sequence shown here is derived from an EMBL/GenBank/DDBJ whole genome shotgun (WGS) entry which is preliminary data.</text>
</comment>
<evidence type="ECO:0000256" key="3">
    <source>
        <dbReference type="ARBA" id="ARBA00022575"/>
    </source>
</evidence>
<keyword evidence="6" id="KW-0547">Nucleotide-binding</keyword>
<dbReference type="AlphaFoldDB" id="A0A923KKM4"/>